<keyword evidence="2" id="KW-1185">Reference proteome</keyword>
<evidence type="ECO:0000313" key="2">
    <source>
        <dbReference type="Proteomes" id="UP000075809"/>
    </source>
</evidence>
<gene>
    <name evidence="1" type="ORF">ALC60_05131</name>
</gene>
<protein>
    <submittedName>
        <fullName evidence="1">Uncharacterized protein</fullName>
    </submittedName>
</protein>
<reference evidence="1 2" key="1">
    <citation type="submission" date="2015-09" db="EMBL/GenBank/DDBJ databases">
        <title>Trachymyrmex zeteki WGS genome.</title>
        <authorList>
            <person name="Nygaard S."/>
            <person name="Hu H."/>
            <person name="Boomsma J."/>
            <person name="Zhang G."/>
        </authorList>
    </citation>
    <scope>NUCLEOTIDE SEQUENCE [LARGE SCALE GENOMIC DNA]</scope>
    <source>
        <strain evidence="1">Tzet28-1</strain>
        <tissue evidence="1">Whole body</tissue>
    </source>
</reference>
<organism evidence="1 2">
    <name type="scientific">Mycetomoellerius zeteki</name>
    <dbReference type="NCBI Taxonomy" id="64791"/>
    <lineage>
        <taxon>Eukaryota</taxon>
        <taxon>Metazoa</taxon>
        <taxon>Ecdysozoa</taxon>
        <taxon>Arthropoda</taxon>
        <taxon>Hexapoda</taxon>
        <taxon>Insecta</taxon>
        <taxon>Pterygota</taxon>
        <taxon>Neoptera</taxon>
        <taxon>Endopterygota</taxon>
        <taxon>Hymenoptera</taxon>
        <taxon>Apocrita</taxon>
        <taxon>Aculeata</taxon>
        <taxon>Formicoidea</taxon>
        <taxon>Formicidae</taxon>
        <taxon>Myrmicinae</taxon>
        <taxon>Mycetomoellerius</taxon>
    </lineage>
</organism>
<sequence>MEIEDIDNLRDFVTIYKKHYLGKRGKRTTMHKLLPKYLPSSNILNRPYKQYLHTRLENRLLSENERSEDPVDNLNRIRDKFPHLRNALPKIVPDEIVIKNNKEKSMKTIYQQDYSKEFQKGHSLLIIIISIIYVSSSQRNNIAAKLDYTRNNSKTYISKSMDNRNESIDKTIKNFKIAQ</sequence>
<evidence type="ECO:0000313" key="1">
    <source>
        <dbReference type="EMBL" id="KYQ55850.1"/>
    </source>
</evidence>
<dbReference type="Proteomes" id="UP000075809">
    <property type="component" value="Unassembled WGS sequence"/>
</dbReference>
<proteinExistence type="predicted"/>
<accession>A0A151X6C1</accession>
<name>A0A151X6C1_9HYME</name>
<dbReference type="EMBL" id="KQ982482">
    <property type="protein sequence ID" value="KYQ55850.1"/>
    <property type="molecule type" value="Genomic_DNA"/>
</dbReference>
<dbReference type="AlphaFoldDB" id="A0A151X6C1"/>